<protein>
    <recommendedName>
        <fullName evidence="4">Gluconolaconase</fullName>
    </recommendedName>
</protein>
<evidence type="ECO:0000313" key="2">
    <source>
        <dbReference type="EMBL" id="TXC69219.1"/>
    </source>
</evidence>
<evidence type="ECO:0008006" key="4">
    <source>
        <dbReference type="Google" id="ProtNLM"/>
    </source>
</evidence>
<accession>A0A5C6U8L0</accession>
<evidence type="ECO:0000256" key="1">
    <source>
        <dbReference type="SAM" id="MobiDB-lite"/>
    </source>
</evidence>
<keyword evidence="3" id="KW-1185">Reference proteome</keyword>
<dbReference type="AlphaFoldDB" id="A0A5C6U8L0"/>
<dbReference type="Proteomes" id="UP000321129">
    <property type="component" value="Unassembled WGS sequence"/>
</dbReference>
<dbReference type="Gene3D" id="2.130.10.10">
    <property type="entry name" value="YVTN repeat-like/Quinoprotein amine dehydrogenase"/>
    <property type="match status" value="1"/>
</dbReference>
<comment type="caution">
    <text evidence="2">The sequence shown here is derived from an EMBL/GenBank/DDBJ whole genome shotgun (WGS) entry which is preliminary data.</text>
</comment>
<dbReference type="EMBL" id="VOPY01000002">
    <property type="protein sequence ID" value="TXC69219.1"/>
    <property type="molecule type" value="Genomic_DNA"/>
</dbReference>
<name>A0A5C6U8L0_9SPHN</name>
<evidence type="ECO:0000313" key="3">
    <source>
        <dbReference type="Proteomes" id="UP000321129"/>
    </source>
</evidence>
<gene>
    <name evidence="2" type="ORF">FSZ31_09900</name>
</gene>
<organism evidence="2 3">
    <name type="scientific">Flavisphingopyxis soli</name>
    <dbReference type="NCBI Taxonomy" id="2601267"/>
    <lineage>
        <taxon>Bacteria</taxon>
        <taxon>Pseudomonadati</taxon>
        <taxon>Pseudomonadota</taxon>
        <taxon>Alphaproteobacteria</taxon>
        <taxon>Sphingomonadales</taxon>
        <taxon>Sphingopyxidaceae</taxon>
        <taxon>Flavisphingopyxis</taxon>
    </lineage>
</organism>
<dbReference type="InterPro" id="IPR015943">
    <property type="entry name" value="WD40/YVTN_repeat-like_dom_sf"/>
</dbReference>
<feature type="region of interest" description="Disordered" evidence="1">
    <location>
        <begin position="318"/>
        <end position="338"/>
    </location>
</feature>
<sequence length="338" mass="36267">MREMVASIAAMGAVVPDSARPVVAPYFSPGEWERLQAQMGASQLPVAASSLYAIVPAEHEIIEGIAFDAGGRPIVSSVVSRGLLRFVDGAWTGMPVADDLASPLAMAYDSKRGMLWVPSAIVDPTPHPAGAFIGLIGIDPSSGERRHYPAPEGARAPGDVAVGPDGTAYVSDSSGAMIYRLRPGDDALQPFVPQGYFRSPQGMAISADARLLYVSDYYYGLAAIDLATGTVHRVTADSTIMLDGIDAMLRDGDTLYVIRNSQPPMQIAALTLSADGLSVTHLRVIERNHPEWGEITTFARRGDRLYYIADAQWERYSTPEGEDRPAAKPTPIRVVSPR</sequence>
<reference evidence="2 3" key="1">
    <citation type="submission" date="2019-08" db="EMBL/GenBank/DDBJ databases">
        <title>Sphingorhabdus soil sp. nov., isolated from arctic soil.</title>
        <authorList>
            <person name="Liu Y."/>
        </authorList>
    </citation>
    <scope>NUCLEOTIDE SEQUENCE [LARGE SCALE GENOMIC DNA]</scope>
    <source>
        <strain evidence="2 3">D-2Q-5-6</strain>
    </source>
</reference>
<proteinExistence type="predicted"/>
<dbReference type="SUPFAM" id="SSF63829">
    <property type="entry name" value="Calcium-dependent phosphotriesterase"/>
    <property type="match status" value="1"/>
</dbReference>